<dbReference type="STRING" id="42354.SAMN05216333_1071"/>
<reference evidence="3" key="1">
    <citation type="submission" date="2016-10" db="EMBL/GenBank/DDBJ databases">
        <authorList>
            <person name="Varghese N."/>
            <person name="Submissions S."/>
        </authorList>
    </citation>
    <scope>NUCLEOTIDE SEQUENCE [LARGE SCALE GENOMIC DNA]</scope>
    <source>
        <strain evidence="3">Nm76</strain>
    </source>
</reference>
<accession>A0A1H8N6V1</accession>
<dbReference type="RefSeq" id="WP_090320049.1">
    <property type="nucleotide sequence ID" value="NZ_FNOE01000017.1"/>
</dbReference>
<name>A0A1H8N6V1_9PROT</name>
<protein>
    <submittedName>
        <fullName evidence="2">Uncharacterized protein</fullName>
    </submittedName>
</protein>
<evidence type="ECO:0000313" key="2">
    <source>
        <dbReference type="EMBL" id="SEO25345.1"/>
    </source>
</evidence>
<dbReference type="EMBL" id="FODO01000007">
    <property type="protein sequence ID" value="SEO25345.1"/>
    <property type="molecule type" value="Genomic_DNA"/>
</dbReference>
<organism evidence="2 3">
    <name type="scientific">Nitrosomonas oligotropha</name>
    <dbReference type="NCBI Taxonomy" id="42354"/>
    <lineage>
        <taxon>Bacteria</taxon>
        <taxon>Pseudomonadati</taxon>
        <taxon>Pseudomonadota</taxon>
        <taxon>Betaproteobacteria</taxon>
        <taxon>Nitrosomonadales</taxon>
        <taxon>Nitrosomonadaceae</taxon>
        <taxon>Nitrosomonas</taxon>
    </lineage>
</organism>
<dbReference type="OrthoDB" id="9989034at2"/>
<feature type="transmembrane region" description="Helical" evidence="1">
    <location>
        <begin position="24"/>
        <end position="46"/>
    </location>
</feature>
<keyword evidence="1" id="KW-0472">Membrane</keyword>
<dbReference type="AlphaFoldDB" id="A0A1H8N6V1"/>
<keyword evidence="3" id="KW-1185">Reference proteome</keyword>
<keyword evidence="1" id="KW-1133">Transmembrane helix</keyword>
<evidence type="ECO:0000256" key="1">
    <source>
        <dbReference type="SAM" id="Phobius"/>
    </source>
</evidence>
<gene>
    <name evidence="2" type="ORF">SAMN05216333_1071</name>
</gene>
<dbReference type="Proteomes" id="UP000198814">
    <property type="component" value="Unassembled WGS sequence"/>
</dbReference>
<keyword evidence="1" id="KW-0812">Transmembrane</keyword>
<evidence type="ECO:0000313" key="3">
    <source>
        <dbReference type="Proteomes" id="UP000198814"/>
    </source>
</evidence>
<sequence>MEQNFSEEQLKKEVLRLEIRTRKLQIWIAILTLIGISITTLSTLILSRIDDVKILLTEKPLEGIWQYSSKYENYYDEPDPNMLNGSGKATIIWKRQEKRYDVHVSYGIQRSHISDNSQPLVVLSLHGFLDANDDGWPERENFKIDSLTIINRLHYKNYVPSLPIYQFSNCDLNKRNHRPEKITCDFETPQTKSKITLKWSRPLH</sequence>
<proteinExistence type="predicted"/>